<reference evidence="2 3" key="1">
    <citation type="journal article" date="2013" name="Genome Biol.">
        <title>The genome sequence of the most widely cultivated cacao type and its use to identify candidate genes regulating pod color.</title>
        <authorList>
            <person name="Motamayor J.C."/>
            <person name="Mockaitis K."/>
            <person name="Schmutz J."/>
            <person name="Haiminen N."/>
            <person name="Iii D.L."/>
            <person name="Cornejo O."/>
            <person name="Findley S.D."/>
            <person name="Zheng P."/>
            <person name="Utro F."/>
            <person name="Royaert S."/>
            <person name="Saski C."/>
            <person name="Jenkins J."/>
            <person name="Podicheti R."/>
            <person name="Zhao M."/>
            <person name="Scheffler B.E."/>
            <person name="Stack J.C."/>
            <person name="Feltus F.A."/>
            <person name="Mustiga G.M."/>
            <person name="Amores F."/>
            <person name="Phillips W."/>
            <person name="Marelli J.P."/>
            <person name="May G.D."/>
            <person name="Shapiro H."/>
            <person name="Ma J."/>
            <person name="Bustamante C.D."/>
            <person name="Schnell R.J."/>
            <person name="Main D."/>
            <person name="Gilbert D."/>
            <person name="Parida L."/>
            <person name="Kuhn D.N."/>
        </authorList>
    </citation>
    <scope>NUCLEOTIDE SEQUENCE [LARGE SCALE GENOMIC DNA]</scope>
    <source>
        <strain evidence="3">cv. Matina 1-6</strain>
    </source>
</reference>
<evidence type="ECO:0000313" key="2">
    <source>
        <dbReference type="EMBL" id="EOY19409.1"/>
    </source>
</evidence>
<accession>A0A061FX72</accession>
<gene>
    <name evidence="2" type="ORF">TCM_044502</name>
</gene>
<name>A0A061FX72_THECC</name>
<proteinExistence type="predicted"/>
<protein>
    <submittedName>
        <fullName evidence="2">Uncharacterized protein</fullName>
    </submittedName>
</protein>
<dbReference type="Gramene" id="EOY19409">
    <property type="protein sequence ID" value="EOY19409"/>
    <property type="gene ID" value="TCM_044502"/>
</dbReference>
<dbReference type="Proteomes" id="UP000026915">
    <property type="component" value="Chromosome 10"/>
</dbReference>
<dbReference type="InParanoid" id="A0A061FX72"/>
<organism evidence="2 3">
    <name type="scientific">Theobroma cacao</name>
    <name type="common">Cacao</name>
    <name type="synonym">Cocoa</name>
    <dbReference type="NCBI Taxonomy" id="3641"/>
    <lineage>
        <taxon>Eukaryota</taxon>
        <taxon>Viridiplantae</taxon>
        <taxon>Streptophyta</taxon>
        <taxon>Embryophyta</taxon>
        <taxon>Tracheophyta</taxon>
        <taxon>Spermatophyta</taxon>
        <taxon>Magnoliopsida</taxon>
        <taxon>eudicotyledons</taxon>
        <taxon>Gunneridae</taxon>
        <taxon>Pentapetalae</taxon>
        <taxon>rosids</taxon>
        <taxon>malvids</taxon>
        <taxon>Malvales</taxon>
        <taxon>Malvaceae</taxon>
        <taxon>Byttnerioideae</taxon>
        <taxon>Theobroma</taxon>
    </lineage>
</organism>
<dbReference type="AlphaFoldDB" id="A0A061FX72"/>
<dbReference type="EMBL" id="CM001888">
    <property type="protein sequence ID" value="EOY19409.1"/>
    <property type="molecule type" value="Genomic_DNA"/>
</dbReference>
<evidence type="ECO:0000256" key="1">
    <source>
        <dbReference type="SAM" id="MobiDB-lite"/>
    </source>
</evidence>
<dbReference type="HOGENOM" id="CLU_2390407_0_0_1"/>
<feature type="region of interest" description="Disordered" evidence="1">
    <location>
        <begin position="17"/>
        <end position="37"/>
    </location>
</feature>
<keyword evidence="3" id="KW-1185">Reference proteome</keyword>
<evidence type="ECO:0000313" key="3">
    <source>
        <dbReference type="Proteomes" id="UP000026915"/>
    </source>
</evidence>
<feature type="compositionally biased region" description="Basic and acidic residues" evidence="1">
    <location>
        <begin position="19"/>
        <end position="29"/>
    </location>
</feature>
<sequence>MLLSRCETWNTKPSQAKYHGNEGKIKPRGNDPSNNNNAKALGFVPNNFLTSMHILIAVLLKPLSHGIGVQKGLMLLLATWEFFHYNASDACDFA</sequence>